<evidence type="ECO:0000313" key="8">
    <source>
        <dbReference type="EMBL" id="CAB4220047.1"/>
    </source>
</evidence>
<dbReference type="EMBL" id="LR797456">
    <property type="protein sequence ID" value="CAB4217500.1"/>
    <property type="molecule type" value="Genomic_DNA"/>
</dbReference>
<dbReference type="EMBL" id="LR797496">
    <property type="protein sequence ID" value="CAB4220047.1"/>
    <property type="molecule type" value="Genomic_DNA"/>
</dbReference>
<dbReference type="EMBL" id="LR797192">
    <property type="protein sequence ID" value="CAB4192633.1"/>
    <property type="molecule type" value="Genomic_DNA"/>
</dbReference>
<evidence type="ECO:0000313" key="5">
    <source>
        <dbReference type="EMBL" id="CAB4190615.1"/>
    </source>
</evidence>
<proteinExistence type="predicted"/>
<reference evidence="4" key="1">
    <citation type="submission" date="2020-05" db="EMBL/GenBank/DDBJ databases">
        <authorList>
            <person name="Chiriac C."/>
            <person name="Salcher M."/>
            <person name="Ghai R."/>
            <person name="Kavagutti S V."/>
        </authorList>
    </citation>
    <scope>NUCLEOTIDE SEQUENCE</scope>
</reference>
<evidence type="ECO:0000313" key="7">
    <source>
        <dbReference type="EMBL" id="CAB4217500.1"/>
    </source>
</evidence>
<evidence type="ECO:0000313" key="4">
    <source>
        <dbReference type="EMBL" id="CAB4180630.1"/>
    </source>
</evidence>
<dbReference type="EMBL" id="LR796991">
    <property type="protein sequence ID" value="CAB4180630.1"/>
    <property type="molecule type" value="Genomic_DNA"/>
</dbReference>
<protein>
    <submittedName>
        <fullName evidence="4">Uncharacterized protein</fullName>
    </submittedName>
</protein>
<name>A0A6J5Q792_9CAUD</name>
<evidence type="ECO:0000313" key="1">
    <source>
        <dbReference type="EMBL" id="CAB4148373.1"/>
    </source>
</evidence>
<evidence type="ECO:0000313" key="6">
    <source>
        <dbReference type="EMBL" id="CAB4192633.1"/>
    </source>
</evidence>
<dbReference type="EMBL" id="LR796496">
    <property type="protein sequence ID" value="CAB4148373.1"/>
    <property type="molecule type" value="Genomic_DNA"/>
</dbReference>
<gene>
    <name evidence="4" type="ORF">UFOVP1036_66</name>
    <name evidence="5" type="ORF">UFOVP1190_78</name>
    <name evidence="6" type="ORF">UFOVP1248_50</name>
    <name evidence="7" type="ORF">UFOVP1493_37</name>
    <name evidence="9" type="ORF">UFOVP1584_7</name>
    <name evidence="8" type="ORF">UFOVP1635_58</name>
    <name evidence="1" type="ORF">UFOVP521_101</name>
    <name evidence="2" type="ORF">UFOVP856_73</name>
    <name evidence="3" type="ORF">UFOVP967_15</name>
</gene>
<accession>A0A6J5Q792</accession>
<dbReference type="EMBL" id="LR797145">
    <property type="protein sequence ID" value="CAB4190615.1"/>
    <property type="molecule type" value="Genomic_DNA"/>
</dbReference>
<sequence length="139" mass="15681">MASTVTLKKFDWLDNPILKDVKTAAERTLTKTAERIQNNAKAVVHQVTGTLNRSIHFAELDYEGGADYSIAKNSDLRVNQVPIRKSPDGGLGIEVGSWIFYAIIEEIRHPYLKPSVEEAIPFVEKYLTDEMKSLGYRKV</sequence>
<organism evidence="4">
    <name type="scientific">uncultured Caudovirales phage</name>
    <dbReference type="NCBI Taxonomy" id="2100421"/>
    <lineage>
        <taxon>Viruses</taxon>
        <taxon>Duplodnaviria</taxon>
        <taxon>Heunggongvirae</taxon>
        <taxon>Uroviricota</taxon>
        <taxon>Caudoviricetes</taxon>
        <taxon>Peduoviridae</taxon>
        <taxon>Maltschvirus</taxon>
        <taxon>Maltschvirus maltsch</taxon>
    </lineage>
</organism>
<evidence type="ECO:0000313" key="9">
    <source>
        <dbReference type="EMBL" id="CAB5230979.1"/>
    </source>
</evidence>
<evidence type="ECO:0000313" key="3">
    <source>
        <dbReference type="EMBL" id="CAB4173900.1"/>
    </source>
</evidence>
<dbReference type="EMBL" id="LR796910">
    <property type="protein sequence ID" value="CAB4173900.1"/>
    <property type="molecule type" value="Genomic_DNA"/>
</dbReference>
<dbReference type="EMBL" id="LR798432">
    <property type="protein sequence ID" value="CAB5230979.1"/>
    <property type="molecule type" value="Genomic_DNA"/>
</dbReference>
<evidence type="ECO:0000313" key="2">
    <source>
        <dbReference type="EMBL" id="CAB4167924.1"/>
    </source>
</evidence>
<dbReference type="EMBL" id="LR796811">
    <property type="protein sequence ID" value="CAB4167924.1"/>
    <property type="molecule type" value="Genomic_DNA"/>
</dbReference>